<accession>A0A9Q0YDF9</accession>
<proteinExistence type="predicted"/>
<dbReference type="OrthoDB" id="419189at2759"/>
<dbReference type="Pfam" id="PF03372">
    <property type="entry name" value="Exo_endo_phos"/>
    <property type="match status" value="1"/>
</dbReference>
<comment type="caution">
    <text evidence="2">The sequence shown here is derived from an EMBL/GenBank/DDBJ whole genome shotgun (WGS) entry which is preliminary data.</text>
</comment>
<keyword evidence="3" id="KW-1185">Reference proteome</keyword>
<dbReference type="Proteomes" id="UP001152320">
    <property type="component" value="Chromosome 22"/>
</dbReference>
<dbReference type="PANTHER" id="PTHR46670">
    <property type="entry name" value="ENDO/EXONUCLEASE/PHOSPHATASE DOMAIN-CONTAINING PROTEIN"/>
    <property type="match status" value="1"/>
</dbReference>
<gene>
    <name evidence="2" type="ORF">HOLleu_40411</name>
</gene>
<dbReference type="InterPro" id="IPR005135">
    <property type="entry name" value="Endo/exonuclease/phosphatase"/>
</dbReference>
<dbReference type="InterPro" id="IPR036691">
    <property type="entry name" value="Endo/exonu/phosph_ase_sf"/>
</dbReference>
<protein>
    <recommendedName>
        <fullName evidence="1">Endonuclease/exonuclease/phosphatase domain-containing protein</fullName>
    </recommendedName>
</protein>
<evidence type="ECO:0000313" key="3">
    <source>
        <dbReference type="Proteomes" id="UP001152320"/>
    </source>
</evidence>
<dbReference type="SUPFAM" id="SSF56219">
    <property type="entry name" value="DNase I-like"/>
    <property type="match status" value="1"/>
</dbReference>
<name>A0A9Q0YDF9_HOLLE</name>
<dbReference type="AlphaFoldDB" id="A0A9Q0YDF9"/>
<dbReference type="GO" id="GO:0003824">
    <property type="term" value="F:catalytic activity"/>
    <property type="evidence" value="ECO:0007669"/>
    <property type="project" value="InterPro"/>
</dbReference>
<organism evidence="2 3">
    <name type="scientific">Holothuria leucospilota</name>
    <name type="common">Black long sea cucumber</name>
    <name type="synonym">Mertensiothuria leucospilota</name>
    <dbReference type="NCBI Taxonomy" id="206669"/>
    <lineage>
        <taxon>Eukaryota</taxon>
        <taxon>Metazoa</taxon>
        <taxon>Echinodermata</taxon>
        <taxon>Eleutherozoa</taxon>
        <taxon>Echinozoa</taxon>
        <taxon>Holothuroidea</taxon>
        <taxon>Aspidochirotacea</taxon>
        <taxon>Aspidochirotida</taxon>
        <taxon>Holothuriidae</taxon>
        <taxon>Holothuria</taxon>
    </lineage>
</organism>
<sequence>MARFLKEENDPLNPTLAGLVRPHYSLRIESFEYGVWSVVVNNCTSFTIVIIYRPPYSTKHPVGCSVFIAEFAEFINNIHIDHKNVLVMGDFNIHWDDNLNYDKIAFHDLTTSYGLVQSVNCVTHFSGYTIDLILTKEELPFHLSEPENVFPISDHGLFKFCIDISKPPTVKQVVEYRKLKLIDHLKLKSDLKLLADQLLTQDYIADLVTDFNKGLAELLDRHAPLIHMNMSKKDKPEWLTDDLLSLKRLVRKAEKRWRKSRSDEDKAIFSSLRHEYREKVRHAK</sequence>
<dbReference type="PANTHER" id="PTHR46670:SF3">
    <property type="entry name" value="ENDONUCLEASE_EXONUCLEASE_PHOSPHATASE DOMAIN-CONTAINING PROTEIN"/>
    <property type="match status" value="1"/>
</dbReference>
<dbReference type="Gene3D" id="3.60.10.10">
    <property type="entry name" value="Endonuclease/exonuclease/phosphatase"/>
    <property type="match status" value="1"/>
</dbReference>
<dbReference type="EMBL" id="JAIZAY010000022">
    <property type="protein sequence ID" value="KAJ8020737.1"/>
    <property type="molecule type" value="Genomic_DNA"/>
</dbReference>
<feature type="domain" description="Endonuclease/exonuclease/phosphatase" evidence="1">
    <location>
        <begin position="48"/>
        <end position="155"/>
    </location>
</feature>
<evidence type="ECO:0000313" key="2">
    <source>
        <dbReference type="EMBL" id="KAJ8020737.1"/>
    </source>
</evidence>
<evidence type="ECO:0000259" key="1">
    <source>
        <dbReference type="Pfam" id="PF03372"/>
    </source>
</evidence>
<reference evidence="2" key="1">
    <citation type="submission" date="2021-10" db="EMBL/GenBank/DDBJ databases">
        <title>Tropical sea cucumber genome reveals ecological adaptation and Cuvierian tubules defense mechanism.</title>
        <authorList>
            <person name="Chen T."/>
        </authorList>
    </citation>
    <scope>NUCLEOTIDE SEQUENCE</scope>
    <source>
        <strain evidence="2">Nanhai2018</strain>
        <tissue evidence="2">Muscle</tissue>
    </source>
</reference>